<sequence length="139" mass="13633">MKYAVPAALLLLLLTACGGKGAEAGAGPSTGAPAPDASASASRTASAGDPSRGADANPVDAASFCAFLTDERSKVEDVGSGVGAQAALAIDLATWLADHPEQQPGNAADFDTAAREGCPEVRESILAATGHGSLKEALG</sequence>
<feature type="signal peptide" evidence="2">
    <location>
        <begin position="1"/>
        <end position="22"/>
    </location>
</feature>
<proteinExistence type="predicted"/>
<keyword evidence="2" id="KW-0732">Signal</keyword>
<dbReference type="OrthoDB" id="9988716at2"/>
<dbReference type="AlphaFoldDB" id="A0A239DYC6"/>
<feature type="compositionally biased region" description="Low complexity" evidence="1">
    <location>
        <begin position="25"/>
        <end position="48"/>
    </location>
</feature>
<feature type="chain" id="PRO_5039347281" description="Lipoprotein" evidence="2">
    <location>
        <begin position="23"/>
        <end position="139"/>
    </location>
</feature>
<dbReference type="Proteomes" id="UP000198280">
    <property type="component" value="Unassembled WGS sequence"/>
</dbReference>
<evidence type="ECO:0000313" key="3">
    <source>
        <dbReference type="EMBL" id="SNS36998.1"/>
    </source>
</evidence>
<dbReference type="RefSeq" id="WP_089223772.1">
    <property type="nucleotide sequence ID" value="NZ_FZOF01000005.1"/>
</dbReference>
<dbReference type="PROSITE" id="PS51257">
    <property type="entry name" value="PROKAR_LIPOPROTEIN"/>
    <property type="match status" value="1"/>
</dbReference>
<dbReference type="EMBL" id="FZOF01000005">
    <property type="protein sequence ID" value="SNS36998.1"/>
    <property type="molecule type" value="Genomic_DNA"/>
</dbReference>
<reference evidence="3 4" key="1">
    <citation type="submission" date="2017-06" db="EMBL/GenBank/DDBJ databases">
        <authorList>
            <person name="Kim H.J."/>
            <person name="Triplett B.A."/>
        </authorList>
    </citation>
    <scope>NUCLEOTIDE SEQUENCE [LARGE SCALE GENOMIC DNA]</scope>
    <source>
        <strain evidence="3 4">CGMCC 4.1858</strain>
    </source>
</reference>
<gene>
    <name evidence="3" type="ORF">SAMN05216252_105204</name>
</gene>
<evidence type="ECO:0000256" key="1">
    <source>
        <dbReference type="SAM" id="MobiDB-lite"/>
    </source>
</evidence>
<evidence type="ECO:0000313" key="4">
    <source>
        <dbReference type="Proteomes" id="UP000198280"/>
    </source>
</evidence>
<name>A0A239DYC6_9ACTN</name>
<evidence type="ECO:0000256" key="2">
    <source>
        <dbReference type="SAM" id="SignalP"/>
    </source>
</evidence>
<evidence type="ECO:0008006" key="5">
    <source>
        <dbReference type="Google" id="ProtNLM"/>
    </source>
</evidence>
<keyword evidence="4" id="KW-1185">Reference proteome</keyword>
<organism evidence="3 4">
    <name type="scientific">Actinacidiphila glaucinigra</name>
    <dbReference type="NCBI Taxonomy" id="235986"/>
    <lineage>
        <taxon>Bacteria</taxon>
        <taxon>Bacillati</taxon>
        <taxon>Actinomycetota</taxon>
        <taxon>Actinomycetes</taxon>
        <taxon>Kitasatosporales</taxon>
        <taxon>Streptomycetaceae</taxon>
        <taxon>Actinacidiphila</taxon>
    </lineage>
</organism>
<protein>
    <recommendedName>
        <fullName evidence="5">Lipoprotein</fullName>
    </recommendedName>
</protein>
<accession>A0A239DYC6</accession>
<feature type="region of interest" description="Disordered" evidence="1">
    <location>
        <begin position="24"/>
        <end position="58"/>
    </location>
</feature>